<dbReference type="EMBL" id="AP027370">
    <property type="protein sequence ID" value="BDY13548.1"/>
    <property type="molecule type" value="Genomic_DNA"/>
</dbReference>
<sequence>MHQNRNTEHQTPERLLDAIAIEEVITIALEAGEAVMEIYEKDFEVGYKEDKSPLTEADKKAHEIISEGLSKIGTRSTEHGTQISALPILSEEGRDIPYEERKEWEHYWCIDPIDGTKEFIKKNGEFTINIALIHKDTPVLGVVYAPALRELYYAKKGEGAYKIMMNDECLMMNEKNLKNAQKLPIENSTLNIKNSTLKIVASKSHLNQETQEFIDNLTSNIQHSTFISKGSSLKLLMVAEGSADIYPRLAPTMEWDTAAADAIVREAGKMTYRYDPTFNIENLASKAPLVYNKKELLNPWFIVI</sequence>
<dbReference type="InterPro" id="IPR000760">
    <property type="entry name" value="Inositol_monophosphatase-like"/>
</dbReference>
<feature type="binding site" evidence="4">
    <location>
        <position position="113"/>
    </location>
    <ligand>
        <name>Mg(2+)</name>
        <dbReference type="ChEBI" id="CHEBI:18420"/>
        <label>1</label>
    </ligand>
</feature>
<dbReference type="HAMAP" id="MF_02095">
    <property type="entry name" value="CysQ"/>
    <property type="match status" value="1"/>
</dbReference>
<comment type="similarity">
    <text evidence="4">Belongs to the inositol monophosphatase superfamily. CysQ family.</text>
</comment>
<feature type="binding site" evidence="4">
    <location>
        <position position="111"/>
    </location>
    <ligand>
        <name>Mg(2+)</name>
        <dbReference type="ChEBI" id="CHEBI:18420"/>
        <label>2</label>
    </ligand>
</feature>
<dbReference type="Proteomes" id="UP001321445">
    <property type="component" value="Chromosome"/>
</dbReference>
<reference evidence="5 6" key="1">
    <citation type="submission" date="2023-03" db="EMBL/GenBank/DDBJ databases">
        <title>Description of Hydrogenimonas sp. ISO32.</title>
        <authorList>
            <person name="Mino S."/>
            <person name="Fukazawa S."/>
            <person name="Sawabe T."/>
        </authorList>
    </citation>
    <scope>NUCLEOTIDE SEQUENCE [LARGE SCALE GENOMIC DNA]</scope>
    <source>
        <strain evidence="5 6">ISO32</strain>
    </source>
</reference>
<gene>
    <name evidence="4 5" type="primary">cysQ</name>
    <name evidence="5" type="ORF">HCR_18600</name>
</gene>
<protein>
    <recommendedName>
        <fullName evidence="4">3'(2'),5'-bisphosphate nucleotidase CysQ</fullName>
        <ecNumber evidence="4">3.1.3.7</ecNumber>
    </recommendedName>
    <alternativeName>
        <fullName evidence="4">3'(2'),5-bisphosphonucleoside 3'(2')-phosphohydrolase</fullName>
    </alternativeName>
    <alternativeName>
        <fullName evidence="4">3'-phosphoadenosine 5'-phosphate phosphatase</fullName>
        <shortName evidence="4">PAP phosphatase</shortName>
    </alternativeName>
</protein>
<feature type="binding site" evidence="4">
    <location>
        <position position="256"/>
    </location>
    <ligand>
        <name>substrate</name>
    </ligand>
</feature>
<evidence type="ECO:0000256" key="3">
    <source>
        <dbReference type="ARBA" id="ARBA00022842"/>
    </source>
</evidence>
<name>A0ABN6WWX1_9BACT</name>
<keyword evidence="3 4" id="KW-0460">Magnesium</keyword>
<keyword evidence="4" id="KW-0472">Membrane</keyword>
<evidence type="ECO:0000256" key="2">
    <source>
        <dbReference type="ARBA" id="ARBA00022723"/>
    </source>
</evidence>
<feature type="binding site" evidence="4">
    <location>
        <begin position="113"/>
        <end position="116"/>
    </location>
    <ligand>
        <name>substrate</name>
    </ligand>
</feature>
<dbReference type="PANTHER" id="PTHR43028:SF5">
    <property type="entry name" value="3'(2'),5'-BISPHOSPHATE NUCLEOTIDASE 1"/>
    <property type="match status" value="1"/>
</dbReference>
<dbReference type="CDD" id="cd01638">
    <property type="entry name" value="CysQ"/>
    <property type="match status" value="1"/>
</dbReference>
<accession>A0ABN6WWX1</accession>
<dbReference type="InterPro" id="IPR006240">
    <property type="entry name" value="CysQ"/>
</dbReference>
<evidence type="ECO:0000313" key="5">
    <source>
        <dbReference type="EMBL" id="BDY13548.1"/>
    </source>
</evidence>
<organism evidence="5 6">
    <name type="scientific">Hydrogenimonas cancrithermarum</name>
    <dbReference type="NCBI Taxonomy" id="2993563"/>
    <lineage>
        <taxon>Bacteria</taxon>
        <taxon>Pseudomonadati</taxon>
        <taxon>Campylobacterota</taxon>
        <taxon>Epsilonproteobacteria</taxon>
        <taxon>Campylobacterales</taxon>
        <taxon>Hydrogenimonadaceae</taxon>
        <taxon>Hydrogenimonas</taxon>
    </lineage>
</organism>
<feature type="binding site" evidence="4">
    <location>
        <position position="111"/>
    </location>
    <ligand>
        <name>Mg(2+)</name>
        <dbReference type="ChEBI" id="CHEBI:18420"/>
        <label>1</label>
    </ligand>
</feature>
<keyword evidence="2 4" id="KW-0479">Metal-binding</keyword>
<proteinExistence type="inferred from homology"/>
<comment type="cofactor">
    <cofactor evidence="4">
        <name>Mg(2+)</name>
        <dbReference type="ChEBI" id="CHEBI:18420"/>
    </cofactor>
</comment>
<evidence type="ECO:0000313" key="6">
    <source>
        <dbReference type="Proteomes" id="UP001321445"/>
    </source>
</evidence>
<comment type="function">
    <text evidence="4">Converts adenosine-3',5'-bisphosphate (PAP) to AMP.</text>
</comment>
<dbReference type="InterPro" id="IPR020583">
    <property type="entry name" value="Inositol_monoP_metal-BS"/>
</dbReference>
<keyword evidence="4" id="KW-1003">Cell membrane</keyword>
<dbReference type="SUPFAM" id="SSF56655">
    <property type="entry name" value="Carbohydrate phosphatase"/>
    <property type="match status" value="1"/>
</dbReference>
<feature type="binding site" evidence="4">
    <location>
        <position position="91"/>
    </location>
    <ligand>
        <name>substrate</name>
    </ligand>
</feature>
<dbReference type="Pfam" id="PF00459">
    <property type="entry name" value="Inositol_P"/>
    <property type="match status" value="1"/>
</dbReference>
<dbReference type="EC" id="3.1.3.7" evidence="4"/>
<dbReference type="InterPro" id="IPR050725">
    <property type="entry name" value="CysQ/Inositol_MonoPase"/>
</dbReference>
<comment type="catalytic activity">
    <reaction evidence="1 4">
        <text>adenosine 3',5'-bisphosphate + H2O = AMP + phosphate</text>
        <dbReference type="Rhea" id="RHEA:10040"/>
        <dbReference type="ChEBI" id="CHEBI:15377"/>
        <dbReference type="ChEBI" id="CHEBI:43474"/>
        <dbReference type="ChEBI" id="CHEBI:58343"/>
        <dbReference type="ChEBI" id="CHEBI:456215"/>
        <dbReference type="EC" id="3.1.3.7"/>
    </reaction>
</comment>
<keyword evidence="6" id="KW-1185">Reference proteome</keyword>
<feature type="binding site" evidence="4">
    <location>
        <position position="256"/>
    </location>
    <ligand>
        <name>Mg(2+)</name>
        <dbReference type="ChEBI" id="CHEBI:18420"/>
        <label>2</label>
    </ligand>
</feature>
<dbReference type="PANTHER" id="PTHR43028">
    <property type="entry name" value="3'(2'),5'-BISPHOSPHATE NUCLEOTIDASE 1"/>
    <property type="match status" value="1"/>
</dbReference>
<evidence type="ECO:0000256" key="1">
    <source>
        <dbReference type="ARBA" id="ARBA00001625"/>
    </source>
</evidence>
<comment type="subcellular location">
    <subcellularLocation>
        <location evidence="4">Cell membrane</location>
        <topology evidence="4">Peripheral membrane protein</topology>
        <orientation evidence="4">Cytoplasmic side</orientation>
    </subcellularLocation>
</comment>
<feature type="binding site" evidence="4">
    <location>
        <position position="91"/>
    </location>
    <ligand>
        <name>Mg(2+)</name>
        <dbReference type="ChEBI" id="CHEBI:18420"/>
        <label>1</label>
    </ligand>
</feature>
<dbReference type="Gene3D" id="3.40.190.80">
    <property type="match status" value="1"/>
</dbReference>
<keyword evidence="4" id="KW-0378">Hydrolase</keyword>
<evidence type="ECO:0000256" key="4">
    <source>
        <dbReference type="HAMAP-Rule" id="MF_02095"/>
    </source>
</evidence>
<dbReference type="Gene3D" id="3.30.540.10">
    <property type="entry name" value="Fructose-1,6-Bisphosphatase, subunit A, domain 1"/>
    <property type="match status" value="1"/>
</dbReference>
<dbReference type="PRINTS" id="PR00377">
    <property type="entry name" value="IMPHPHTASES"/>
</dbReference>
<dbReference type="NCBIfam" id="TIGR01331">
    <property type="entry name" value="bisphos_cysQ"/>
    <property type="match status" value="1"/>
</dbReference>
<feature type="binding site" evidence="4">
    <location>
        <position position="114"/>
    </location>
    <ligand>
        <name>Mg(2+)</name>
        <dbReference type="ChEBI" id="CHEBI:18420"/>
        <label>2</label>
    </ligand>
</feature>
<dbReference type="PROSITE" id="PS00629">
    <property type="entry name" value="IMP_1"/>
    <property type="match status" value="1"/>
</dbReference>